<accession>A0AAU8HNZ3</accession>
<dbReference type="GO" id="GO:0035438">
    <property type="term" value="F:cyclic-di-GMP binding"/>
    <property type="evidence" value="ECO:0007669"/>
    <property type="project" value="InterPro"/>
</dbReference>
<organism evidence="2">
    <name type="scientific">Proteinivorax hydrogeniformans</name>
    <dbReference type="NCBI Taxonomy" id="1826727"/>
    <lineage>
        <taxon>Bacteria</taxon>
        <taxon>Bacillati</taxon>
        <taxon>Bacillota</taxon>
        <taxon>Clostridia</taxon>
        <taxon>Eubacteriales</taxon>
        <taxon>Proteinivoracaceae</taxon>
        <taxon>Proteinivorax</taxon>
    </lineage>
</organism>
<name>A0AAU8HNZ3_9FIRM</name>
<dbReference type="EMBL" id="CP159485">
    <property type="protein sequence ID" value="XCI27498.1"/>
    <property type="molecule type" value="Genomic_DNA"/>
</dbReference>
<dbReference type="SUPFAM" id="SSF141371">
    <property type="entry name" value="PilZ domain-like"/>
    <property type="match status" value="1"/>
</dbReference>
<dbReference type="Pfam" id="PF07238">
    <property type="entry name" value="PilZ"/>
    <property type="match status" value="1"/>
</dbReference>
<feature type="domain" description="PilZ" evidence="1">
    <location>
        <begin position="2"/>
        <end position="107"/>
    </location>
</feature>
<evidence type="ECO:0000259" key="1">
    <source>
        <dbReference type="Pfam" id="PF07238"/>
    </source>
</evidence>
<dbReference type="InterPro" id="IPR009875">
    <property type="entry name" value="PilZ_domain"/>
</dbReference>
<sequence length="113" mass="13134">MEKRFFFRVNLSHEIEFVKLDSTTLSVTSSSLAGQLSDISGGGLSFYTKSNLEVGHLIEIALKTREDRLLLLSRVVRKEEREMADYYAVKFLHLDQKTETKLIRFINHLQKEQ</sequence>
<proteinExistence type="predicted"/>
<evidence type="ECO:0000313" key="2">
    <source>
        <dbReference type="EMBL" id="XCI27498.1"/>
    </source>
</evidence>
<gene>
    <name evidence="2" type="ORF">PRVXH_001400</name>
</gene>
<reference evidence="2" key="2">
    <citation type="submission" date="2024-06" db="EMBL/GenBank/DDBJ databases">
        <authorList>
            <person name="Petrova K.O."/>
            <person name="Toshchakov S.V."/>
            <person name="Boltjanskaja Y.V."/>
            <person name="Kevbrin V.V."/>
        </authorList>
    </citation>
    <scope>NUCLEOTIDE SEQUENCE</scope>
    <source>
        <strain evidence="2">Z-710</strain>
    </source>
</reference>
<dbReference type="Gene3D" id="2.40.10.220">
    <property type="entry name" value="predicted glycosyltransferase like domains"/>
    <property type="match status" value="1"/>
</dbReference>
<dbReference type="RefSeq" id="WP_353892076.1">
    <property type="nucleotide sequence ID" value="NZ_CP159485.1"/>
</dbReference>
<reference evidence="2" key="1">
    <citation type="journal article" date="2018" name="Antonie Van Leeuwenhoek">
        <title>Proteinivorax hydrogeniformans sp. nov., an anaerobic, haloalkaliphilic bacterium fermenting proteinaceous compounds with high hydrogen production.</title>
        <authorList>
            <person name="Boltyanskaya Y."/>
            <person name="Detkova E."/>
            <person name="Pimenov N."/>
            <person name="Kevbrin V."/>
        </authorList>
    </citation>
    <scope>NUCLEOTIDE SEQUENCE</scope>
    <source>
        <strain evidence="2">Z-710</strain>
    </source>
</reference>
<dbReference type="AlphaFoldDB" id="A0AAU8HNZ3"/>
<protein>
    <submittedName>
        <fullName evidence="2">PilZ domain-containing protein</fullName>
    </submittedName>
</protein>